<feature type="domain" description="YdbS-like PH" evidence="2">
    <location>
        <begin position="73"/>
        <end position="149"/>
    </location>
</feature>
<dbReference type="Pfam" id="PF03703">
    <property type="entry name" value="bPH_2"/>
    <property type="match status" value="1"/>
</dbReference>
<evidence type="ECO:0000313" key="3">
    <source>
        <dbReference type="EMBL" id="QEA44275.1"/>
    </source>
</evidence>
<dbReference type="GeneID" id="66531776"/>
<keyword evidence="1" id="KW-1133">Transmembrane helix</keyword>
<keyword evidence="1" id="KW-0812">Transmembrane</keyword>
<reference evidence="3 4" key="1">
    <citation type="submission" date="2019-06" db="EMBL/GenBank/DDBJ databases">
        <title>Genome analyses of bacteria isolated from kimchi.</title>
        <authorList>
            <person name="Lee S."/>
            <person name="Ahn S."/>
            <person name="Roh S."/>
        </authorList>
    </citation>
    <scope>NUCLEOTIDE SEQUENCE [LARGE SCALE GENOMIC DNA]</scope>
    <source>
        <strain evidence="3 4">CBA3625</strain>
    </source>
</reference>
<dbReference type="PANTHER" id="PTHR34473">
    <property type="entry name" value="UPF0699 TRANSMEMBRANE PROTEIN YDBS"/>
    <property type="match status" value="1"/>
</dbReference>
<sequence>MIPTNAKSLPRTAKKVWLARDVLLLIPGLVLWVGLNYVFQSHWSSTVMTTINVIFSIGVILVVGHMLLIPYYYRYHKYLLTPDAVTIYQGFFLRKTATVPVNRIQNVDTQQGPLLQHYHLQSVIVVTAAHNFKIEAIAEDVAQALRDQLIASARQAREVETDD</sequence>
<accession>A0AAP9ECR7</accession>
<dbReference type="RefSeq" id="WP_147001140.1">
    <property type="nucleotide sequence ID" value="NZ_CP042387.1"/>
</dbReference>
<evidence type="ECO:0000313" key="4">
    <source>
        <dbReference type="Proteomes" id="UP000321298"/>
    </source>
</evidence>
<dbReference type="AlphaFoldDB" id="A0AAP9ECR7"/>
<gene>
    <name evidence="3" type="ORF">FGL83_06165</name>
</gene>
<keyword evidence="1" id="KW-0472">Membrane</keyword>
<organism evidence="3 4">
    <name type="scientific">Leuconostoc lactis</name>
    <dbReference type="NCBI Taxonomy" id="1246"/>
    <lineage>
        <taxon>Bacteria</taxon>
        <taxon>Bacillati</taxon>
        <taxon>Bacillota</taxon>
        <taxon>Bacilli</taxon>
        <taxon>Lactobacillales</taxon>
        <taxon>Lactobacillaceae</taxon>
        <taxon>Leuconostoc</taxon>
    </lineage>
</organism>
<dbReference type="Proteomes" id="UP000321298">
    <property type="component" value="Chromosome"/>
</dbReference>
<evidence type="ECO:0000256" key="1">
    <source>
        <dbReference type="SAM" id="Phobius"/>
    </source>
</evidence>
<protein>
    <submittedName>
        <fullName evidence="3">PH domain-containing protein</fullName>
    </submittedName>
</protein>
<feature type="transmembrane region" description="Helical" evidence="1">
    <location>
        <begin position="21"/>
        <end position="39"/>
    </location>
</feature>
<dbReference type="EMBL" id="CP042387">
    <property type="protein sequence ID" value="QEA44275.1"/>
    <property type="molecule type" value="Genomic_DNA"/>
</dbReference>
<dbReference type="InterPro" id="IPR005182">
    <property type="entry name" value="YdbS-like_PH"/>
</dbReference>
<keyword evidence="4" id="KW-1185">Reference proteome</keyword>
<dbReference type="PANTHER" id="PTHR34473:SF2">
    <property type="entry name" value="UPF0699 TRANSMEMBRANE PROTEIN YDBT"/>
    <property type="match status" value="1"/>
</dbReference>
<proteinExistence type="predicted"/>
<feature type="transmembrane region" description="Helical" evidence="1">
    <location>
        <begin position="51"/>
        <end position="73"/>
    </location>
</feature>
<evidence type="ECO:0000259" key="2">
    <source>
        <dbReference type="Pfam" id="PF03703"/>
    </source>
</evidence>
<name>A0AAP9ECR7_LEULA</name>